<organism evidence="2 3">
    <name type="scientific">Nocardia pulmonis</name>
    <dbReference type="NCBI Taxonomy" id="2951408"/>
    <lineage>
        <taxon>Bacteria</taxon>
        <taxon>Bacillati</taxon>
        <taxon>Actinomycetota</taxon>
        <taxon>Actinomycetes</taxon>
        <taxon>Mycobacteriales</taxon>
        <taxon>Nocardiaceae</taxon>
        <taxon>Nocardia</taxon>
    </lineage>
</organism>
<reference evidence="2" key="1">
    <citation type="submission" date="2022-06" db="EMBL/GenBank/DDBJ databases">
        <title>Novel species in genus nocardia.</title>
        <authorList>
            <person name="Li F."/>
        </authorList>
    </citation>
    <scope>NUCLEOTIDE SEQUENCE</scope>
    <source>
        <strain evidence="2">CDC141</strain>
    </source>
</reference>
<name>A0A9X2IZN3_9NOCA</name>
<sequence>MSTAVFRPNTVGWFEITTAEPELAEQFYRSLFDWRFTAFDSEYHTITAPDAAVATGALRRGGRDALCISVICDDLTATIPRLEALGATVVEPPARTPAGDLHAIVTDAQGNRIGLFAPAAQRNSAPGPQPPTPNSLAWFEIGTTDFAASRKFYEQAFGWRYERDEAAEGVAYYNILVEGASEPIGGMVDLSAGPTPTDYAIPGLLVADVPDLLERCERAGGQRVMGPFPDGNGLIIGQFTDRFGNRWSSFARPADG</sequence>
<dbReference type="InterPro" id="IPR029068">
    <property type="entry name" value="Glyas_Bleomycin-R_OHBP_Dase"/>
</dbReference>
<dbReference type="Proteomes" id="UP001139157">
    <property type="component" value="Unassembled WGS sequence"/>
</dbReference>
<gene>
    <name evidence="2" type="ORF">NDR86_32825</name>
</gene>
<proteinExistence type="predicted"/>
<dbReference type="Pfam" id="PF18029">
    <property type="entry name" value="Glyoxalase_6"/>
    <property type="match status" value="1"/>
</dbReference>
<dbReference type="AlphaFoldDB" id="A0A9X2IZN3"/>
<evidence type="ECO:0000313" key="3">
    <source>
        <dbReference type="Proteomes" id="UP001139157"/>
    </source>
</evidence>
<feature type="domain" description="VOC" evidence="1">
    <location>
        <begin position="135"/>
        <end position="252"/>
    </location>
</feature>
<dbReference type="Pfam" id="PF00903">
    <property type="entry name" value="Glyoxalase"/>
    <property type="match status" value="1"/>
</dbReference>
<accession>A0A9X2IZN3</accession>
<dbReference type="PANTHER" id="PTHR33993:SF14">
    <property type="entry name" value="GB|AAF24581.1"/>
    <property type="match status" value="1"/>
</dbReference>
<comment type="caution">
    <text evidence="2">The sequence shown here is derived from an EMBL/GenBank/DDBJ whole genome shotgun (WGS) entry which is preliminary data.</text>
</comment>
<dbReference type="PANTHER" id="PTHR33993">
    <property type="entry name" value="GLYOXALASE-RELATED"/>
    <property type="match status" value="1"/>
</dbReference>
<dbReference type="InterPro" id="IPR004360">
    <property type="entry name" value="Glyas_Fos-R_dOase_dom"/>
</dbReference>
<dbReference type="CDD" id="cd07247">
    <property type="entry name" value="SgaA_N_like"/>
    <property type="match status" value="2"/>
</dbReference>
<dbReference type="EMBL" id="JAMRXG010000020">
    <property type="protein sequence ID" value="MCM6778282.1"/>
    <property type="molecule type" value="Genomic_DNA"/>
</dbReference>
<dbReference type="RefSeq" id="WP_251917754.1">
    <property type="nucleotide sequence ID" value="NZ_JAMRXG010000020.1"/>
</dbReference>
<dbReference type="SUPFAM" id="SSF54593">
    <property type="entry name" value="Glyoxalase/Bleomycin resistance protein/Dihydroxybiphenyl dioxygenase"/>
    <property type="match status" value="2"/>
</dbReference>
<protein>
    <submittedName>
        <fullName evidence="2">VOC family protein</fullName>
    </submittedName>
</protein>
<dbReference type="InterPro" id="IPR052164">
    <property type="entry name" value="Anthracycline_SecMetBiosynth"/>
</dbReference>
<evidence type="ECO:0000313" key="2">
    <source>
        <dbReference type="EMBL" id="MCM6778282.1"/>
    </source>
</evidence>
<dbReference type="Gene3D" id="3.10.180.10">
    <property type="entry name" value="2,3-Dihydroxybiphenyl 1,2-Dioxygenase, domain 1"/>
    <property type="match status" value="2"/>
</dbReference>
<dbReference type="InterPro" id="IPR041581">
    <property type="entry name" value="Glyoxalase_6"/>
</dbReference>
<feature type="domain" description="VOC" evidence="1">
    <location>
        <begin position="10"/>
        <end position="118"/>
    </location>
</feature>
<keyword evidence="3" id="KW-1185">Reference proteome</keyword>
<evidence type="ECO:0000259" key="1">
    <source>
        <dbReference type="PROSITE" id="PS51819"/>
    </source>
</evidence>
<dbReference type="InterPro" id="IPR037523">
    <property type="entry name" value="VOC_core"/>
</dbReference>
<dbReference type="PROSITE" id="PS51819">
    <property type="entry name" value="VOC"/>
    <property type="match status" value="2"/>
</dbReference>